<organism evidence="2">
    <name type="scientific">marine metagenome</name>
    <dbReference type="NCBI Taxonomy" id="408172"/>
    <lineage>
        <taxon>unclassified sequences</taxon>
        <taxon>metagenomes</taxon>
        <taxon>ecological metagenomes</taxon>
    </lineage>
</organism>
<accession>A0A381PHS8</accession>
<gene>
    <name evidence="2" type="ORF">METZ01_LOCUS19038</name>
</gene>
<feature type="transmembrane region" description="Helical" evidence="1">
    <location>
        <begin position="6"/>
        <end position="22"/>
    </location>
</feature>
<evidence type="ECO:0000313" key="2">
    <source>
        <dbReference type="EMBL" id="SUZ66184.1"/>
    </source>
</evidence>
<dbReference type="EMBL" id="UINC01000977">
    <property type="protein sequence ID" value="SUZ66184.1"/>
    <property type="molecule type" value="Genomic_DNA"/>
</dbReference>
<dbReference type="AlphaFoldDB" id="A0A381PHS8"/>
<keyword evidence="1" id="KW-0472">Membrane</keyword>
<protein>
    <submittedName>
        <fullName evidence="2">Uncharacterized protein</fullName>
    </submittedName>
</protein>
<keyword evidence="1" id="KW-0812">Transmembrane</keyword>
<name>A0A381PHS8_9ZZZZ</name>
<feature type="non-terminal residue" evidence="2">
    <location>
        <position position="1"/>
    </location>
</feature>
<evidence type="ECO:0000256" key="1">
    <source>
        <dbReference type="SAM" id="Phobius"/>
    </source>
</evidence>
<reference evidence="2" key="1">
    <citation type="submission" date="2018-05" db="EMBL/GenBank/DDBJ databases">
        <authorList>
            <person name="Lanie J.A."/>
            <person name="Ng W.-L."/>
            <person name="Kazmierczak K.M."/>
            <person name="Andrzejewski T.M."/>
            <person name="Davidsen T.M."/>
            <person name="Wayne K.J."/>
            <person name="Tettelin H."/>
            <person name="Glass J.I."/>
            <person name="Rusch D."/>
            <person name="Podicherti R."/>
            <person name="Tsui H.-C.T."/>
            <person name="Winkler M.E."/>
        </authorList>
    </citation>
    <scope>NUCLEOTIDE SEQUENCE</scope>
</reference>
<keyword evidence="1" id="KW-1133">Transmembrane helix</keyword>
<proteinExistence type="predicted"/>
<sequence length="38" mass="3828">VLVAGVVAVVVAGVAGTFLYLARGKALESVDAKLRSRA</sequence>
<feature type="non-terminal residue" evidence="2">
    <location>
        <position position="38"/>
    </location>
</feature>